<feature type="transmembrane region" description="Helical" evidence="2">
    <location>
        <begin position="224"/>
        <end position="247"/>
    </location>
</feature>
<accession>A0A8H7H1U9</accession>
<dbReference type="EMBL" id="JACYCC010000216">
    <property type="protein sequence ID" value="KAF8671810.1"/>
    <property type="molecule type" value="Genomic_DNA"/>
</dbReference>
<keyword evidence="2" id="KW-0812">Transmembrane</keyword>
<organism evidence="4 5">
    <name type="scientific">Rhizoctonia solani</name>
    <dbReference type="NCBI Taxonomy" id="456999"/>
    <lineage>
        <taxon>Eukaryota</taxon>
        <taxon>Fungi</taxon>
        <taxon>Dikarya</taxon>
        <taxon>Basidiomycota</taxon>
        <taxon>Agaricomycotina</taxon>
        <taxon>Agaricomycetes</taxon>
        <taxon>Cantharellales</taxon>
        <taxon>Ceratobasidiaceae</taxon>
        <taxon>Rhizoctonia</taxon>
    </lineage>
</organism>
<feature type="transmembrane region" description="Helical" evidence="2">
    <location>
        <begin position="196"/>
        <end position="218"/>
    </location>
</feature>
<evidence type="ECO:0000256" key="1">
    <source>
        <dbReference type="SAM" id="MobiDB-lite"/>
    </source>
</evidence>
<gene>
    <name evidence="4" type="ORF">RHS04_08068</name>
</gene>
<feature type="domain" description="DUF6535" evidence="3">
    <location>
        <begin position="40"/>
        <end position="217"/>
    </location>
</feature>
<evidence type="ECO:0000259" key="3">
    <source>
        <dbReference type="Pfam" id="PF20153"/>
    </source>
</evidence>
<sequence>MLDQPTQGIRAGGAVLRPPNYDKLGTDRIGEELNPDACIWRLYAEEAKDYDTGMAQERNKNLDTMLLFATLFSAIVTAFIIESTNLLEQDSSEISTHLLLLLARSQQHTETKFNDPASNLAEIPEFVPSAAVRLINVLWFASLIISLGAAVMAILAKEWLSAFISYRTQHSHKYALERQARLTSLDAWNMRPIIDLLPTVLNIALFIFSLGLIVRLWLLDFVVAGIITVISALVCAIYCYFVLAGAFHRTCPYKSQLSHYLQRIMSQHMLQYFDTNILSTLDAQKCVEPREIDLLTWLFSTSSDPVLRGYVTQALAGLKSLKVNLNIFPNGDIVELRDQYAQNNKILDALFNLGAHAINQLQMAPTRGRNELASCGGSNIARLAVAMSEIYPYALTWQRVSENSTESQTGPSLDAQGIASKEISGDGIIEQTVNCGSLLSSMSNACKITNSIFNALDSIWTETSPALTPSAYAYLVTAELKMLRQAATFLSQDRYTGQSKPSASGHKTVEMETPINQQITLSLDKDELQERCSRALSRAALVIKSSYEDLISKSGQETQSATVGLLLEARKLVEHMKPNSNSVLCRFGTAPSSHVLNEEISITVITENKTLRCVNCKVLARNLELMESLVELCRNDASVDSLRLETFRVEAFNLLLTFWPAYLEQSRMDEGIIREPYAWEALKWDVVPFQDTPYNLQKSAEIIIYQTIKATVRPLETPGVGSPVIRGLLGQVTSYIKETPLDRTAYLRDFTHGQGFDILTKLGRAGSDDEAVVDIIMAVIEKLHIARLQVDLGTMPLLLETMCYVCDAGDQCHSNSFVGDLMFQLEVLSDEVIQSTTADILLSVQKVLNNLGRCERGACTPISGMGHSNRITHLIERILHQQLGQLPGRNPHQKNQTPFNRSMANLSRYPKGPINKLNNPYNNKSPYYPHYKHYDPLDTSPRANMLGLKLEGDGSNSSLKIYEPTPRQLPSAGALPVFMNTWDHLTDSKSTSQASEAEQGAGSRLSPDSLSPWNRPSHFFKPPSITITSVDTDTETDGTSVSSDSLISPSLALSYPQHDRSSSRLAEITNEQADDIVGPSSENVALDWVHHTTATESVRVSSLVSLEEAGNEA</sequence>
<keyword evidence="2" id="KW-0472">Membrane</keyword>
<evidence type="ECO:0000313" key="4">
    <source>
        <dbReference type="EMBL" id="KAF8671810.1"/>
    </source>
</evidence>
<dbReference type="Pfam" id="PF20153">
    <property type="entry name" value="DUF6535"/>
    <property type="match status" value="1"/>
</dbReference>
<feature type="region of interest" description="Disordered" evidence="1">
    <location>
        <begin position="987"/>
        <end position="1046"/>
    </location>
</feature>
<feature type="transmembrane region" description="Helical" evidence="2">
    <location>
        <begin position="137"/>
        <end position="156"/>
    </location>
</feature>
<dbReference type="AlphaFoldDB" id="A0A8H7H1U9"/>
<keyword evidence="2" id="KW-1133">Transmembrane helix</keyword>
<dbReference type="InterPro" id="IPR045338">
    <property type="entry name" value="DUF6535"/>
</dbReference>
<evidence type="ECO:0000256" key="2">
    <source>
        <dbReference type="SAM" id="Phobius"/>
    </source>
</evidence>
<proteinExistence type="predicted"/>
<protein>
    <recommendedName>
        <fullName evidence="3">DUF6535 domain-containing protein</fullName>
    </recommendedName>
</protein>
<dbReference type="Proteomes" id="UP000650582">
    <property type="component" value="Unassembled WGS sequence"/>
</dbReference>
<evidence type="ECO:0000313" key="5">
    <source>
        <dbReference type="Proteomes" id="UP000650582"/>
    </source>
</evidence>
<comment type="caution">
    <text evidence="4">The sequence shown here is derived from an EMBL/GenBank/DDBJ whole genome shotgun (WGS) entry which is preliminary data.</text>
</comment>
<reference evidence="4" key="1">
    <citation type="submission" date="2020-09" db="EMBL/GenBank/DDBJ databases">
        <title>Comparative genome analyses of four rice-infecting Rhizoctonia solani isolates reveal extensive enrichment of homogalacturonan modification genes.</title>
        <authorList>
            <person name="Lee D.-Y."/>
            <person name="Jeon J."/>
            <person name="Kim K.-T."/>
            <person name="Cheong K."/>
            <person name="Song H."/>
            <person name="Choi G."/>
            <person name="Ko J."/>
            <person name="Opiyo S.O."/>
            <person name="Zuo S."/>
            <person name="Madhav S."/>
            <person name="Lee Y.-H."/>
            <person name="Wang G.-L."/>
        </authorList>
    </citation>
    <scope>NUCLEOTIDE SEQUENCE</scope>
    <source>
        <strain evidence="4">AG1-IA YN-7</strain>
    </source>
</reference>
<name>A0A8H7H1U9_9AGAM</name>